<gene>
    <name evidence="1" type="ORF">LX69_00014</name>
</gene>
<sequence>MNKLNLNNKEVEFDCSIERIIEFTNTIIVSYYPQTDEEFYEKGMHGGVCGIDKIDAVVKWKLTYNPLGMRKISFNGKEALNMRIGDVIYILDPDSGKIIYESATKG</sequence>
<dbReference type="RefSeq" id="WP_111443775.1">
    <property type="nucleotide sequence ID" value="NZ_QKZK01000001.1"/>
</dbReference>
<dbReference type="AlphaFoldDB" id="A0A2W7NVE7"/>
<evidence type="ECO:0000313" key="2">
    <source>
        <dbReference type="Proteomes" id="UP000249239"/>
    </source>
</evidence>
<reference evidence="1 2" key="1">
    <citation type="submission" date="2018-06" db="EMBL/GenBank/DDBJ databases">
        <title>Genomic Encyclopedia of Archaeal and Bacterial Type Strains, Phase II (KMG-II): from individual species to whole genera.</title>
        <authorList>
            <person name="Goeker M."/>
        </authorList>
    </citation>
    <scope>NUCLEOTIDE SEQUENCE [LARGE SCALE GENOMIC DNA]</scope>
    <source>
        <strain evidence="1 2">DSM 6779</strain>
    </source>
</reference>
<accession>A0A2W7NVE7</accession>
<name>A0A2W7NVE7_9BACT</name>
<evidence type="ECO:0000313" key="1">
    <source>
        <dbReference type="EMBL" id="PZX20594.1"/>
    </source>
</evidence>
<comment type="caution">
    <text evidence="1">The sequence shown here is derived from an EMBL/GenBank/DDBJ whole genome shotgun (WGS) entry which is preliminary data.</text>
</comment>
<organism evidence="1 2">
    <name type="scientific">Breznakibacter xylanolyticus</name>
    <dbReference type="NCBI Taxonomy" id="990"/>
    <lineage>
        <taxon>Bacteria</taxon>
        <taxon>Pseudomonadati</taxon>
        <taxon>Bacteroidota</taxon>
        <taxon>Bacteroidia</taxon>
        <taxon>Marinilabiliales</taxon>
        <taxon>Marinilabiliaceae</taxon>
        <taxon>Breznakibacter</taxon>
    </lineage>
</organism>
<keyword evidence="2" id="KW-1185">Reference proteome</keyword>
<dbReference type="EMBL" id="QKZK01000001">
    <property type="protein sequence ID" value="PZX20594.1"/>
    <property type="molecule type" value="Genomic_DNA"/>
</dbReference>
<protein>
    <submittedName>
        <fullName evidence="1">Uncharacterized protein</fullName>
    </submittedName>
</protein>
<dbReference type="Proteomes" id="UP000249239">
    <property type="component" value="Unassembled WGS sequence"/>
</dbReference>
<proteinExistence type="predicted"/>